<dbReference type="EMBL" id="JBHSXX010000001">
    <property type="protein sequence ID" value="MFC6870004.1"/>
    <property type="molecule type" value="Genomic_DNA"/>
</dbReference>
<organism evidence="2 3">
    <name type="scientific">Haloechinothrix salitolerans</name>
    <dbReference type="NCBI Taxonomy" id="926830"/>
    <lineage>
        <taxon>Bacteria</taxon>
        <taxon>Bacillati</taxon>
        <taxon>Actinomycetota</taxon>
        <taxon>Actinomycetes</taxon>
        <taxon>Pseudonocardiales</taxon>
        <taxon>Pseudonocardiaceae</taxon>
        <taxon>Haloechinothrix</taxon>
    </lineage>
</organism>
<reference evidence="3" key="1">
    <citation type="journal article" date="2019" name="Int. J. Syst. Evol. Microbiol.">
        <title>The Global Catalogue of Microorganisms (GCM) 10K type strain sequencing project: providing services to taxonomists for standard genome sequencing and annotation.</title>
        <authorList>
            <consortium name="The Broad Institute Genomics Platform"/>
            <consortium name="The Broad Institute Genome Sequencing Center for Infectious Disease"/>
            <person name="Wu L."/>
            <person name="Ma J."/>
        </authorList>
    </citation>
    <scope>NUCLEOTIDE SEQUENCE [LARGE SCALE GENOMIC DNA]</scope>
    <source>
        <strain evidence="3">KCTC 32255</strain>
    </source>
</reference>
<evidence type="ECO:0000259" key="1">
    <source>
        <dbReference type="Pfam" id="PF04149"/>
    </source>
</evidence>
<evidence type="ECO:0000313" key="2">
    <source>
        <dbReference type="EMBL" id="MFC6870004.1"/>
    </source>
</evidence>
<dbReference type="InterPro" id="IPR007278">
    <property type="entry name" value="DUF397"/>
</dbReference>
<dbReference type="Pfam" id="PF04149">
    <property type="entry name" value="DUF397"/>
    <property type="match status" value="1"/>
</dbReference>
<feature type="domain" description="DUF397" evidence="1">
    <location>
        <begin position="9"/>
        <end position="62"/>
    </location>
</feature>
<accession>A0ABW2C5F4</accession>
<comment type="caution">
    <text evidence="2">The sequence shown here is derived from an EMBL/GenBank/DDBJ whole genome shotgun (WGS) entry which is preliminary data.</text>
</comment>
<sequence length="70" mass="7663">MPKPARDTGWFKSSFSGGGNDQCVECRIIDGIGVLVRDSKNPDEPPFRFTPDEWSAFVKGAKAGEFDLPS</sequence>
<evidence type="ECO:0000313" key="3">
    <source>
        <dbReference type="Proteomes" id="UP001596337"/>
    </source>
</evidence>
<gene>
    <name evidence="2" type="ORF">ACFQGD_22950</name>
</gene>
<name>A0ABW2C5F4_9PSEU</name>
<dbReference type="Proteomes" id="UP001596337">
    <property type="component" value="Unassembled WGS sequence"/>
</dbReference>
<protein>
    <submittedName>
        <fullName evidence="2">DUF397 domain-containing protein</fullName>
    </submittedName>
</protein>
<keyword evidence="3" id="KW-1185">Reference proteome</keyword>
<dbReference type="RefSeq" id="WP_345394014.1">
    <property type="nucleotide sequence ID" value="NZ_BAABLA010000021.1"/>
</dbReference>
<proteinExistence type="predicted"/>